<organism evidence="9">
    <name type="scientific">Ralstonia solanacearum</name>
    <name type="common">Pseudomonas solanacearum</name>
    <dbReference type="NCBI Taxonomy" id="305"/>
    <lineage>
        <taxon>Bacteria</taxon>
        <taxon>Pseudomonadati</taxon>
        <taxon>Pseudomonadota</taxon>
        <taxon>Betaproteobacteria</taxon>
        <taxon>Burkholderiales</taxon>
        <taxon>Burkholderiaceae</taxon>
        <taxon>Ralstonia</taxon>
        <taxon>Ralstonia solanacearum species complex</taxon>
    </lineage>
</organism>
<sequence length="107" mass="11699">MNDLTAADIDAVVLIPFALCHEMRAHGQSLARGGNTLLFVPCGEGFSVWVHGTLLFLWLGVVAFWGRFEGRLHYVSACPKYWRSGQGRHAGRAESAVGAACFHVRKA</sequence>
<keyword evidence="1" id="KW-0812">Transmembrane</keyword>
<keyword evidence="1" id="KW-0472">Membrane</keyword>
<dbReference type="AlphaFoldDB" id="A0A0S4XA38"/>
<evidence type="ECO:0000313" key="3">
    <source>
        <dbReference type="EMBL" id="CUV22106.1"/>
    </source>
</evidence>
<dbReference type="EMBL" id="LN899826">
    <property type="protein sequence ID" value="CUV39542.1"/>
    <property type="molecule type" value="Genomic_DNA"/>
</dbReference>
<evidence type="ECO:0000313" key="9">
    <source>
        <dbReference type="EMBL" id="CUV60301.1"/>
    </source>
</evidence>
<accession>A0A0S4XA38</accession>
<evidence type="ECO:0000256" key="1">
    <source>
        <dbReference type="SAM" id="Phobius"/>
    </source>
</evidence>
<dbReference type="EMBL" id="LN899827">
    <property type="protein sequence ID" value="CUV47576.1"/>
    <property type="molecule type" value="Genomic_DNA"/>
</dbReference>
<evidence type="ECO:0000313" key="6">
    <source>
        <dbReference type="EMBL" id="CUV39542.1"/>
    </source>
</evidence>
<evidence type="ECO:0000313" key="8">
    <source>
        <dbReference type="EMBL" id="CUV53177.1"/>
    </source>
</evidence>
<evidence type="ECO:0000313" key="4">
    <source>
        <dbReference type="EMBL" id="CUV28108.1"/>
    </source>
</evidence>
<proteinExistence type="predicted"/>
<dbReference type="EMBL" id="LN899825">
    <property type="protein sequence ID" value="CUV35321.1"/>
    <property type="molecule type" value="Genomic_DNA"/>
</dbReference>
<dbReference type="EMBL" id="LN899824">
    <property type="protein sequence ID" value="CUV28108.1"/>
    <property type="molecule type" value="Genomic_DNA"/>
</dbReference>
<name>A0A0S4XA38_RALSL</name>
<feature type="transmembrane region" description="Helical" evidence="1">
    <location>
        <begin position="46"/>
        <end position="66"/>
    </location>
</feature>
<keyword evidence="1" id="KW-1133">Transmembrane helix</keyword>
<gene>
    <name evidence="2" type="ORF">PSS4_v1_300006</name>
    <name evidence="9" type="ORF">RD1301_v1_880008</name>
    <name evidence="3" type="ORF">RUN1744_v1_130014</name>
    <name evidence="4" type="ORF">RUN1985_v1_170028</name>
    <name evidence="8" type="ORF">RUN215_v1_90070</name>
    <name evidence="5" type="ORF">TD1301_v1_1370006</name>
    <name evidence="6" type="ORF">TF3108_v1_290006</name>
    <name evidence="7" type="ORF">TO10_v1_1030040</name>
</gene>
<evidence type="ECO:0000313" key="7">
    <source>
        <dbReference type="EMBL" id="CUV47576.1"/>
    </source>
</evidence>
<dbReference type="EMBL" id="LN899823">
    <property type="protein sequence ID" value="CUV22106.1"/>
    <property type="molecule type" value="Genomic_DNA"/>
</dbReference>
<evidence type="ECO:0000313" key="2">
    <source>
        <dbReference type="EMBL" id="CUV17388.1"/>
    </source>
</evidence>
<protein>
    <submittedName>
        <fullName evidence="9">Uncharacterized protein</fullName>
    </submittedName>
</protein>
<reference evidence="9" key="1">
    <citation type="submission" date="2015-10" db="EMBL/GenBank/DDBJ databases">
        <authorList>
            <person name="Gilbert D.G."/>
        </authorList>
    </citation>
    <scope>NUCLEOTIDE SEQUENCE</scope>
    <source>
        <strain evidence="9">Phyl III-seqv23</strain>
    </source>
</reference>
<dbReference type="EMBL" id="LN899820">
    <property type="protein sequence ID" value="CUV53177.1"/>
    <property type="molecule type" value="Genomic_DNA"/>
</dbReference>
<evidence type="ECO:0000313" key="5">
    <source>
        <dbReference type="EMBL" id="CUV35321.1"/>
    </source>
</evidence>
<dbReference type="EMBL" id="LN899821">
    <property type="protein sequence ID" value="CUV17388.1"/>
    <property type="molecule type" value="Genomic_DNA"/>
</dbReference>
<dbReference type="EMBL" id="LN899822">
    <property type="protein sequence ID" value="CUV60301.1"/>
    <property type="molecule type" value="Genomic_DNA"/>
</dbReference>